<evidence type="ECO:0000256" key="4">
    <source>
        <dbReference type="SAM" id="SignalP"/>
    </source>
</evidence>
<feature type="compositionally biased region" description="Basic and acidic residues" evidence="3">
    <location>
        <begin position="77"/>
        <end position="87"/>
    </location>
</feature>
<reference evidence="6" key="2">
    <citation type="submission" date="2020-05" db="UniProtKB">
        <authorList>
            <consortium name="EnsemblMetazoa"/>
        </authorList>
    </citation>
    <scope>IDENTIFICATION</scope>
    <source>
        <strain evidence="6">JHB</strain>
    </source>
</reference>
<dbReference type="EnsemblMetazoa" id="CPIJ009327-RA">
    <property type="protein sequence ID" value="CPIJ009327-PA"/>
    <property type="gene ID" value="CPIJ009327"/>
</dbReference>
<dbReference type="PANTHER" id="PTHR10380:SF200">
    <property type="entry name" value="CUTICULAR PROTEIN 49AB-RELATED"/>
    <property type="match status" value="1"/>
</dbReference>
<feature type="signal peptide" evidence="4">
    <location>
        <begin position="1"/>
        <end position="19"/>
    </location>
</feature>
<evidence type="ECO:0000256" key="1">
    <source>
        <dbReference type="ARBA" id="ARBA00022460"/>
    </source>
</evidence>
<keyword evidence="4" id="KW-0732">Signal</keyword>
<dbReference type="GO" id="GO:0008010">
    <property type="term" value="F:structural constituent of chitin-based larval cuticle"/>
    <property type="evidence" value="ECO:0007669"/>
    <property type="project" value="TreeGrafter"/>
</dbReference>
<keyword evidence="1 2" id="KW-0193">Cuticle</keyword>
<dbReference type="PROSITE" id="PS00233">
    <property type="entry name" value="CHIT_BIND_RR_1"/>
    <property type="match status" value="1"/>
</dbReference>
<sequence>MNLVTVVVVLVSALCVVLAQNDGKYRPPVTTTTVRPFTTRYRPYRPYDPFNQYRNVNQGRYVARADGRYSGASDGRYIPRNDGKYVHVDGPSGAGAGKYTHVEGPSGAGPGKYSHLEGPSGSGSGNRGSGASNQGSGAGAPATSAPTAPPTIVPTTPIPVLAQRAQVRTAPPKPYDADGWKIIRLEHNVRKDGYQYIFETQNGINAEESGRIEPDGNGSEGLRSTGFYEYVGDDGQLYRVDYVADSNGFIPQGDHIPKVPPAIEKLLAYLASQPK</sequence>
<feature type="region of interest" description="Disordered" evidence="3">
    <location>
        <begin position="69"/>
        <end position="155"/>
    </location>
</feature>
<dbReference type="InterPro" id="IPR050468">
    <property type="entry name" value="Cuticle_Struct_Prot"/>
</dbReference>
<evidence type="ECO:0000313" key="7">
    <source>
        <dbReference type="Proteomes" id="UP000002320"/>
    </source>
</evidence>
<organism>
    <name type="scientific">Culex quinquefasciatus</name>
    <name type="common">Southern house mosquito</name>
    <name type="synonym">Culex pungens</name>
    <dbReference type="NCBI Taxonomy" id="7176"/>
    <lineage>
        <taxon>Eukaryota</taxon>
        <taxon>Metazoa</taxon>
        <taxon>Ecdysozoa</taxon>
        <taxon>Arthropoda</taxon>
        <taxon>Hexapoda</taxon>
        <taxon>Insecta</taxon>
        <taxon>Pterygota</taxon>
        <taxon>Neoptera</taxon>
        <taxon>Endopterygota</taxon>
        <taxon>Diptera</taxon>
        <taxon>Nematocera</taxon>
        <taxon>Culicoidea</taxon>
        <taxon>Culicidae</taxon>
        <taxon>Culicinae</taxon>
        <taxon>Culicini</taxon>
        <taxon>Culex</taxon>
        <taxon>Culex</taxon>
    </lineage>
</organism>
<dbReference type="HOGENOM" id="CLU_071903_0_0_1"/>
<keyword evidence="7" id="KW-1185">Reference proteome</keyword>
<reference evidence="5" key="1">
    <citation type="submission" date="2007-03" db="EMBL/GenBank/DDBJ databases">
        <title>Annotation of Culex pipiens quinquefasciatus.</title>
        <authorList>
            <consortium name="The Broad Institute Genome Sequencing Platform"/>
            <person name="Atkinson P.W."/>
            <person name="Hemingway J."/>
            <person name="Christensen B.M."/>
            <person name="Higgs S."/>
            <person name="Kodira C."/>
            <person name="Hannick L."/>
            <person name="Megy K."/>
            <person name="O'Leary S."/>
            <person name="Pearson M."/>
            <person name="Haas B.J."/>
            <person name="Mauceli E."/>
            <person name="Wortman J.R."/>
            <person name="Lee N.H."/>
            <person name="Guigo R."/>
            <person name="Stanke M."/>
            <person name="Alvarado L."/>
            <person name="Amedeo P."/>
            <person name="Antoine C.H."/>
            <person name="Arensburger P."/>
            <person name="Bidwell S.L."/>
            <person name="Crawford M."/>
            <person name="Camaro F."/>
            <person name="Devon K."/>
            <person name="Engels R."/>
            <person name="Hammond M."/>
            <person name="Howarth C."/>
            <person name="Koehrsen M."/>
            <person name="Lawson D."/>
            <person name="Montgomery P."/>
            <person name="Nene V."/>
            <person name="Nusbaum C."/>
            <person name="Puiu D."/>
            <person name="Romero-Severson J."/>
            <person name="Severson D.W."/>
            <person name="Shumway M."/>
            <person name="Sisk P."/>
            <person name="Stolte C."/>
            <person name="Zeng Q."/>
            <person name="Eisenstadt E."/>
            <person name="Fraser-Liggett C."/>
            <person name="Strausberg R."/>
            <person name="Galagan J."/>
            <person name="Birren B."/>
            <person name="Collins F.H."/>
        </authorList>
    </citation>
    <scope>NUCLEOTIDE SEQUENCE [LARGE SCALE GENOMIC DNA]</scope>
    <source>
        <strain evidence="5">JHB</strain>
    </source>
</reference>
<dbReference type="GO" id="GO:0062129">
    <property type="term" value="C:chitin-based extracellular matrix"/>
    <property type="evidence" value="ECO:0007669"/>
    <property type="project" value="TreeGrafter"/>
</dbReference>
<name>B0WRB8_CULQU</name>
<feature type="compositionally biased region" description="Low complexity" evidence="3">
    <location>
        <begin position="129"/>
        <end position="146"/>
    </location>
</feature>
<dbReference type="eggNOG" id="ENOG502S88E">
    <property type="taxonomic scope" value="Eukaryota"/>
</dbReference>
<dbReference type="PROSITE" id="PS51155">
    <property type="entry name" value="CHIT_BIND_RR_2"/>
    <property type="match status" value="1"/>
</dbReference>
<evidence type="ECO:0000256" key="2">
    <source>
        <dbReference type="PROSITE-ProRule" id="PRU00497"/>
    </source>
</evidence>
<evidence type="ECO:0000313" key="6">
    <source>
        <dbReference type="EnsemblMetazoa" id="CPIJ009327-PA"/>
    </source>
</evidence>
<dbReference type="Proteomes" id="UP000002320">
    <property type="component" value="Unassembled WGS sequence"/>
</dbReference>
<dbReference type="VEuPathDB" id="VectorBase:CPIJ009327"/>
<dbReference type="EMBL" id="DS232054">
    <property type="protein sequence ID" value="EDS33308.1"/>
    <property type="molecule type" value="Genomic_DNA"/>
</dbReference>
<evidence type="ECO:0000313" key="5">
    <source>
        <dbReference type="EMBL" id="EDS33308.1"/>
    </source>
</evidence>
<dbReference type="InParanoid" id="B0WRB8"/>
<evidence type="ECO:0000256" key="3">
    <source>
        <dbReference type="SAM" id="MobiDB-lite"/>
    </source>
</evidence>
<proteinExistence type="predicted"/>
<dbReference type="InterPro" id="IPR031311">
    <property type="entry name" value="CHIT_BIND_RR_consensus"/>
</dbReference>
<dbReference type="PANTHER" id="PTHR10380">
    <property type="entry name" value="CUTICLE PROTEIN"/>
    <property type="match status" value="1"/>
</dbReference>
<dbReference type="OMA" id="HDNRPGG"/>
<dbReference type="VEuPathDB" id="VectorBase:CQUJHB015227"/>
<dbReference type="KEGG" id="cqu:CpipJ_CPIJ009327"/>
<dbReference type="Pfam" id="PF00379">
    <property type="entry name" value="Chitin_bind_4"/>
    <property type="match status" value="1"/>
</dbReference>
<accession>B0WRB8</accession>
<gene>
    <name evidence="6" type="primary">6042101</name>
    <name evidence="5" type="ORF">CpipJ_CPIJ009327</name>
</gene>
<dbReference type="STRING" id="7176.B0WRB8"/>
<dbReference type="OrthoDB" id="6379191at2759"/>
<feature type="chain" id="PRO_5011408444" evidence="4">
    <location>
        <begin position="20"/>
        <end position="275"/>
    </location>
</feature>
<dbReference type="InterPro" id="IPR000618">
    <property type="entry name" value="Insect_cuticle"/>
</dbReference>
<dbReference type="AlphaFoldDB" id="B0WRB8"/>
<protein>
    <submittedName>
        <fullName evidence="5">Larval cuticle protein LCP-30</fullName>
    </submittedName>
</protein>